<dbReference type="HAMAP" id="MF_01384">
    <property type="entry name" value="UreD"/>
    <property type="match status" value="1"/>
</dbReference>
<comment type="caution">
    <text evidence="4">The sequence shown here is derived from an EMBL/GenBank/DDBJ whole genome shotgun (WGS) entry which is preliminary data.</text>
</comment>
<comment type="subunit">
    <text evidence="2">UreD, UreF and UreG form a complex that acts as a GTP-hydrolysis-dependent molecular chaperone, activating the urease apoprotein by helping to assemble the nickel containing metallocenter of UreC. The UreE protein probably delivers the nickel.</text>
</comment>
<evidence type="ECO:0000313" key="5">
    <source>
        <dbReference type="Proteomes" id="UP001224661"/>
    </source>
</evidence>
<proteinExistence type="inferred from homology"/>
<evidence type="ECO:0000313" key="4">
    <source>
        <dbReference type="EMBL" id="MDI3389010.1"/>
    </source>
</evidence>
<sequence length="288" mass="30458">MTRHPKAGAEPADPTVVTVERARNGSTLVRELRPGAFLAPRPLLPAPDRVRIALVGTRAGLLAGDDLVLHISVGPGARLELVEPSGLVAYDHRGGTSRWRARVDIAAYGELHWDARPFVVCDGARVTRSMDVSLAAGARMLWRDTLVLGRSGERGGSVRATTRAAYDGHDLLVEDLDLTDPDVRELPGVLGPHRVIGAVTALGFRPQGPHHPYRMELAGPAAQVRLLDTVAPEIDAELAAVWENWQAGVSGAGSPAPATGPAPPPSAPAPRHRRPAGGEGRSRPRPGP</sequence>
<comment type="subcellular location">
    <subcellularLocation>
        <location evidence="2">Cytoplasm</location>
    </subcellularLocation>
</comment>
<evidence type="ECO:0000256" key="3">
    <source>
        <dbReference type="SAM" id="MobiDB-lite"/>
    </source>
</evidence>
<keyword evidence="2" id="KW-0963">Cytoplasm</keyword>
<evidence type="ECO:0000256" key="1">
    <source>
        <dbReference type="ARBA" id="ARBA00023186"/>
    </source>
</evidence>
<keyword evidence="1 2" id="KW-0143">Chaperone</keyword>
<dbReference type="Proteomes" id="UP001224661">
    <property type="component" value="Unassembled WGS sequence"/>
</dbReference>
<evidence type="ECO:0000256" key="2">
    <source>
        <dbReference type="HAMAP-Rule" id="MF_01384"/>
    </source>
</evidence>
<accession>A0ABT6RXF2</accession>
<feature type="compositionally biased region" description="Pro residues" evidence="3">
    <location>
        <begin position="258"/>
        <end position="268"/>
    </location>
</feature>
<organism evidence="4 5">
    <name type="scientific">Streptomyces solicavernae</name>
    <dbReference type="NCBI Taxonomy" id="3043614"/>
    <lineage>
        <taxon>Bacteria</taxon>
        <taxon>Bacillati</taxon>
        <taxon>Actinomycetota</taxon>
        <taxon>Actinomycetes</taxon>
        <taxon>Kitasatosporales</taxon>
        <taxon>Streptomycetaceae</taxon>
        <taxon>Streptomyces</taxon>
    </lineage>
</organism>
<dbReference type="Pfam" id="PF01774">
    <property type="entry name" value="UreD"/>
    <property type="match status" value="1"/>
</dbReference>
<dbReference type="RefSeq" id="WP_282515466.1">
    <property type="nucleotide sequence ID" value="NZ_JASCIR010000022.1"/>
</dbReference>
<reference evidence="4 5" key="1">
    <citation type="submission" date="2023-05" db="EMBL/GenBank/DDBJ databases">
        <title>Draft genome sequence of Streptomyces sp. B-S-A8 isolated from a cave soil in Thailand.</title>
        <authorList>
            <person name="Chamroensaksri N."/>
            <person name="Muangham S."/>
        </authorList>
    </citation>
    <scope>NUCLEOTIDE SEQUENCE [LARGE SCALE GENOMIC DNA]</scope>
    <source>
        <strain evidence="4 5">B-S-A8</strain>
    </source>
</reference>
<dbReference type="EMBL" id="JASCIR010000022">
    <property type="protein sequence ID" value="MDI3389010.1"/>
    <property type="molecule type" value="Genomic_DNA"/>
</dbReference>
<feature type="region of interest" description="Disordered" evidence="3">
    <location>
        <begin position="248"/>
        <end position="288"/>
    </location>
</feature>
<comment type="similarity">
    <text evidence="2">Belongs to the UreD family.</text>
</comment>
<keyword evidence="5" id="KW-1185">Reference proteome</keyword>
<comment type="function">
    <text evidence="2">Required for maturation of urease via the functional incorporation of the urease nickel metallocenter.</text>
</comment>
<gene>
    <name evidence="2" type="primary">ureD</name>
    <name evidence="4" type="ORF">QIS99_22845</name>
</gene>
<name>A0ABT6RXF2_9ACTN</name>
<feature type="compositionally biased region" description="Low complexity" evidence="3">
    <location>
        <begin position="248"/>
        <end position="257"/>
    </location>
</feature>
<protein>
    <recommendedName>
        <fullName evidence="2">Urease accessory protein UreD</fullName>
    </recommendedName>
</protein>
<keyword evidence="2" id="KW-0996">Nickel insertion</keyword>
<dbReference type="InterPro" id="IPR002669">
    <property type="entry name" value="UreD"/>
</dbReference>